<name>A0A183C9S9_GLOPA</name>
<sequence length="174" mass="19635">MLSFPKLIFLALILQILVHCLDADPKKQLGFICTSKSTTVKDYGRCEVNNDVLRFFIVGDIGGEEYKLSKETTVADQQQQQCTVDSGEGTVAVHSCFNFLLNTGDNFYEHGVTFDDAITRFNENFVQIYNYPSLDVPCLKLNCLMANGPFPPNIMWYIITLDKTTVPKSKFVLL</sequence>
<evidence type="ECO:0000313" key="4">
    <source>
        <dbReference type="Proteomes" id="UP000050741"/>
    </source>
</evidence>
<dbReference type="AlphaFoldDB" id="A0A183C9S9"/>
<dbReference type="WBParaSite" id="GPLIN_000962700">
    <property type="protein sequence ID" value="GPLIN_000962700"/>
    <property type="gene ID" value="GPLIN_000962700"/>
</dbReference>
<dbReference type="Gene3D" id="3.60.21.10">
    <property type="match status" value="1"/>
</dbReference>
<dbReference type="PANTHER" id="PTHR10161:SF14">
    <property type="entry name" value="TARTRATE-RESISTANT ACID PHOSPHATASE TYPE 5"/>
    <property type="match status" value="1"/>
</dbReference>
<accession>A0A183C9S9</accession>
<dbReference type="InterPro" id="IPR051558">
    <property type="entry name" value="Metallophosphoesterase_PAP"/>
</dbReference>
<feature type="signal peptide" evidence="3">
    <location>
        <begin position="1"/>
        <end position="23"/>
    </location>
</feature>
<evidence type="ECO:0000256" key="3">
    <source>
        <dbReference type="SAM" id="SignalP"/>
    </source>
</evidence>
<evidence type="ECO:0000256" key="1">
    <source>
        <dbReference type="ARBA" id="ARBA00022729"/>
    </source>
</evidence>
<reference evidence="4" key="2">
    <citation type="submission" date="2014-05" db="EMBL/GenBank/DDBJ databases">
        <title>The genome and life-stage specific transcriptomes of Globodera pallida elucidate key aspects of plant parasitism by a cyst nematode.</title>
        <authorList>
            <person name="Cotton J.A."/>
            <person name="Lilley C.J."/>
            <person name="Jones L.M."/>
            <person name="Kikuchi T."/>
            <person name="Reid A.J."/>
            <person name="Thorpe P."/>
            <person name="Tsai I.J."/>
            <person name="Beasley H."/>
            <person name="Blok V."/>
            <person name="Cock P.J.A."/>
            <person name="Van den Akker S.E."/>
            <person name="Holroyd N."/>
            <person name="Hunt M."/>
            <person name="Mantelin S."/>
            <person name="Naghra H."/>
            <person name="Pain A."/>
            <person name="Palomares-Rius J.E."/>
            <person name="Zarowiecki M."/>
            <person name="Berriman M."/>
            <person name="Jones J.T."/>
            <person name="Urwin P.E."/>
        </authorList>
    </citation>
    <scope>NUCLEOTIDE SEQUENCE [LARGE SCALE GENOMIC DNA]</scope>
    <source>
        <strain evidence="4">Lindley</strain>
    </source>
</reference>
<keyword evidence="4" id="KW-1185">Reference proteome</keyword>
<evidence type="ECO:0000256" key="2">
    <source>
        <dbReference type="ARBA" id="ARBA00022801"/>
    </source>
</evidence>
<organism evidence="4 5">
    <name type="scientific">Globodera pallida</name>
    <name type="common">Potato cyst nematode worm</name>
    <name type="synonym">Heterodera pallida</name>
    <dbReference type="NCBI Taxonomy" id="36090"/>
    <lineage>
        <taxon>Eukaryota</taxon>
        <taxon>Metazoa</taxon>
        <taxon>Ecdysozoa</taxon>
        <taxon>Nematoda</taxon>
        <taxon>Chromadorea</taxon>
        <taxon>Rhabditida</taxon>
        <taxon>Tylenchina</taxon>
        <taxon>Tylenchomorpha</taxon>
        <taxon>Tylenchoidea</taxon>
        <taxon>Heteroderidae</taxon>
        <taxon>Heteroderinae</taxon>
        <taxon>Globodera</taxon>
    </lineage>
</organism>
<keyword evidence="2" id="KW-0378">Hydrolase</keyword>
<reference evidence="4" key="1">
    <citation type="submission" date="2013-12" db="EMBL/GenBank/DDBJ databases">
        <authorList>
            <person name="Aslett M."/>
        </authorList>
    </citation>
    <scope>NUCLEOTIDE SEQUENCE [LARGE SCALE GENOMIC DNA]</scope>
    <source>
        <strain evidence="4">Lindley</strain>
    </source>
</reference>
<feature type="chain" id="PRO_5008147279" evidence="3">
    <location>
        <begin position="24"/>
        <end position="174"/>
    </location>
</feature>
<dbReference type="InterPro" id="IPR029052">
    <property type="entry name" value="Metallo-depent_PP-like"/>
</dbReference>
<protein>
    <submittedName>
        <fullName evidence="5">Uncharacterized protein</fullName>
    </submittedName>
</protein>
<keyword evidence="1 3" id="KW-0732">Signal</keyword>
<dbReference type="GO" id="GO:0016787">
    <property type="term" value="F:hydrolase activity"/>
    <property type="evidence" value="ECO:0007669"/>
    <property type="project" value="UniProtKB-KW"/>
</dbReference>
<dbReference type="PANTHER" id="PTHR10161">
    <property type="entry name" value="TARTRATE-RESISTANT ACID PHOSPHATASE TYPE 5"/>
    <property type="match status" value="1"/>
</dbReference>
<dbReference type="Proteomes" id="UP000050741">
    <property type="component" value="Unassembled WGS sequence"/>
</dbReference>
<proteinExistence type="predicted"/>
<evidence type="ECO:0000313" key="5">
    <source>
        <dbReference type="WBParaSite" id="GPLIN_000962700"/>
    </source>
</evidence>
<reference evidence="5" key="3">
    <citation type="submission" date="2016-06" db="UniProtKB">
        <authorList>
            <consortium name="WormBaseParasite"/>
        </authorList>
    </citation>
    <scope>IDENTIFICATION</scope>
</reference>